<comment type="subcellular location">
    <subcellularLocation>
        <location evidence="1">Membrane</location>
    </subcellularLocation>
</comment>
<organism evidence="11 12">
    <name type="scientific">Vigna mungo</name>
    <name type="common">Black gram</name>
    <name type="synonym">Phaseolus mungo</name>
    <dbReference type="NCBI Taxonomy" id="3915"/>
    <lineage>
        <taxon>Eukaryota</taxon>
        <taxon>Viridiplantae</taxon>
        <taxon>Streptophyta</taxon>
        <taxon>Embryophyta</taxon>
        <taxon>Tracheophyta</taxon>
        <taxon>Spermatophyta</taxon>
        <taxon>Magnoliopsida</taxon>
        <taxon>eudicotyledons</taxon>
        <taxon>Gunneridae</taxon>
        <taxon>Pentapetalae</taxon>
        <taxon>rosids</taxon>
        <taxon>fabids</taxon>
        <taxon>Fabales</taxon>
        <taxon>Fabaceae</taxon>
        <taxon>Papilionoideae</taxon>
        <taxon>50 kb inversion clade</taxon>
        <taxon>NPAAA clade</taxon>
        <taxon>indigoferoid/millettioid clade</taxon>
        <taxon>Phaseoleae</taxon>
        <taxon>Vigna</taxon>
    </lineage>
</organism>
<evidence type="ECO:0000256" key="8">
    <source>
        <dbReference type="SAM" id="Phobius"/>
    </source>
</evidence>
<evidence type="ECO:0000256" key="7">
    <source>
        <dbReference type="SAM" id="MobiDB-lite"/>
    </source>
</evidence>
<keyword evidence="4" id="KW-0446">Lipid-binding</keyword>
<dbReference type="Gene3D" id="2.60.40.150">
    <property type="entry name" value="C2 domain"/>
    <property type="match status" value="2"/>
</dbReference>
<dbReference type="PANTHER" id="PTHR47264:SF2">
    <property type="entry name" value="PLANT SYNAPTOTAGMIN"/>
    <property type="match status" value="1"/>
</dbReference>
<reference evidence="11 12" key="1">
    <citation type="journal article" date="2023" name="Life. Sci Alliance">
        <title>Evolutionary insights into 3D genome organization and epigenetic landscape of Vigna mungo.</title>
        <authorList>
            <person name="Junaid A."/>
            <person name="Singh B."/>
            <person name="Bhatia S."/>
        </authorList>
    </citation>
    <scope>NUCLEOTIDE SEQUENCE [LARGE SCALE GENOMIC DNA]</scope>
    <source>
        <strain evidence="11">Urdbean</strain>
    </source>
</reference>
<evidence type="ECO:0000259" key="9">
    <source>
        <dbReference type="PROSITE" id="PS50004"/>
    </source>
</evidence>
<evidence type="ECO:0000256" key="6">
    <source>
        <dbReference type="SAM" id="Coils"/>
    </source>
</evidence>
<gene>
    <name evidence="11" type="ORF">V8G54_002163</name>
</gene>
<name>A0AAQ3S8V2_VIGMU</name>
<evidence type="ECO:0000259" key="10">
    <source>
        <dbReference type="PROSITE" id="PS51847"/>
    </source>
</evidence>
<keyword evidence="6" id="KW-0175">Coiled coil</keyword>
<keyword evidence="2" id="KW-0813">Transport</keyword>
<feature type="domain" description="C2" evidence="9">
    <location>
        <begin position="653"/>
        <end position="774"/>
    </location>
</feature>
<accession>A0AAQ3S8V2</accession>
<keyword evidence="3" id="KW-0445">Lipid transport</keyword>
<dbReference type="Proteomes" id="UP001374535">
    <property type="component" value="Chromosome 1"/>
</dbReference>
<dbReference type="Pfam" id="PF00168">
    <property type="entry name" value="C2"/>
    <property type="match status" value="3"/>
</dbReference>
<evidence type="ECO:0000313" key="12">
    <source>
        <dbReference type="Proteomes" id="UP001374535"/>
    </source>
</evidence>
<proteinExistence type="predicted"/>
<evidence type="ECO:0000256" key="5">
    <source>
        <dbReference type="ARBA" id="ARBA00023136"/>
    </source>
</evidence>
<keyword evidence="8" id="KW-0812">Transmembrane</keyword>
<dbReference type="SMART" id="SM00239">
    <property type="entry name" value="C2"/>
    <property type="match status" value="3"/>
</dbReference>
<dbReference type="InterPro" id="IPR031468">
    <property type="entry name" value="SMP_LBD"/>
</dbReference>
<dbReference type="CDD" id="cd21669">
    <property type="entry name" value="SMP_SF"/>
    <property type="match status" value="1"/>
</dbReference>
<dbReference type="AlphaFoldDB" id="A0AAQ3S8V2"/>
<feature type="region of interest" description="Disordered" evidence="7">
    <location>
        <begin position="794"/>
        <end position="814"/>
    </location>
</feature>
<dbReference type="PANTHER" id="PTHR47264">
    <property type="entry name" value="OS01G0128800 PROTEIN"/>
    <property type="match status" value="1"/>
</dbReference>
<dbReference type="GO" id="GO:0008289">
    <property type="term" value="F:lipid binding"/>
    <property type="evidence" value="ECO:0007669"/>
    <property type="project" value="UniProtKB-KW"/>
</dbReference>
<dbReference type="InterPro" id="IPR000008">
    <property type="entry name" value="C2_dom"/>
</dbReference>
<dbReference type="PROSITE" id="PS51847">
    <property type="entry name" value="SMP"/>
    <property type="match status" value="1"/>
</dbReference>
<keyword evidence="5 8" id="KW-0472">Membrane</keyword>
<dbReference type="InterPro" id="IPR035892">
    <property type="entry name" value="C2_domain_sf"/>
</dbReference>
<feature type="domain" description="C2" evidence="9">
    <location>
        <begin position="532"/>
        <end position="647"/>
    </location>
</feature>
<evidence type="ECO:0000256" key="3">
    <source>
        <dbReference type="ARBA" id="ARBA00023055"/>
    </source>
</evidence>
<evidence type="ECO:0008006" key="13">
    <source>
        <dbReference type="Google" id="ProtNLM"/>
    </source>
</evidence>
<dbReference type="GO" id="GO:0006869">
    <property type="term" value="P:lipid transport"/>
    <property type="evidence" value="ECO:0007669"/>
    <property type="project" value="UniProtKB-KW"/>
</dbReference>
<dbReference type="PROSITE" id="PS50004">
    <property type="entry name" value="C2"/>
    <property type="match status" value="2"/>
</dbReference>
<protein>
    <recommendedName>
        <fullName evidence="13">Plant synaptotagmin</fullName>
    </recommendedName>
</protein>
<dbReference type="GO" id="GO:0016020">
    <property type="term" value="C:membrane"/>
    <property type="evidence" value="ECO:0007669"/>
    <property type="project" value="UniProtKB-SubCell"/>
</dbReference>
<evidence type="ECO:0000256" key="2">
    <source>
        <dbReference type="ARBA" id="ARBA00022448"/>
    </source>
</evidence>
<evidence type="ECO:0000256" key="4">
    <source>
        <dbReference type="ARBA" id="ARBA00023121"/>
    </source>
</evidence>
<keyword evidence="12" id="KW-1185">Reference proteome</keyword>
<feature type="transmembrane region" description="Helical" evidence="8">
    <location>
        <begin position="70"/>
        <end position="87"/>
    </location>
</feature>
<evidence type="ECO:0000313" key="11">
    <source>
        <dbReference type="EMBL" id="WVZ23619.1"/>
    </source>
</evidence>
<keyword evidence="8" id="KW-1133">Transmembrane helix</keyword>
<dbReference type="EMBL" id="CP144700">
    <property type="protein sequence ID" value="WVZ23619.1"/>
    <property type="molecule type" value="Genomic_DNA"/>
</dbReference>
<feature type="compositionally biased region" description="Low complexity" evidence="7">
    <location>
        <begin position="799"/>
        <end position="811"/>
    </location>
</feature>
<sequence>MPWLSPKSSIPDPRWICISCYALLRASSENQKVGFISLTAMSSKKRFNHVHLEDAAVDLLNHVVKVKEKMGWISLLLPLIFIAWAIHRWLFSFSNWLSLALALWASMQYGKYQRKLLEEDLNKKWNRILLQTSPVTPLEHCDWLNLLLTQIWSNYFNPKFSRRLSAIVEVKFPHLPINALISVILPMEFYCIGICTKRLKLRKPRFIEKVEVQEFSLGSCPPSLGLQGMRWSTSGDQRVLKLSFDWDTSEMSILMLAKLSVGTARILINNLHIKGELLVTPVLDGKALLYSFSSTPEVRIGIAFGSGASQSATELPGVSPWLDKLFTDTLVKTMVEPRRRCFSLPVVNLGKTAVGGVIYVSVISADKLSWSCFKSSRSLRQQNSTINGCSESNLDDKELQTFVEVEVEELTRRTGLSHRSNPTWDTTFNMVLHDNTGIVRFNLYERPSSGVKCDHLASCEIKMRHCEDDSTIMWAIGPDSSAIAKHAKFCGDEVEMVVPFEGTNSAELKVKIVVKEWQFSDGSHSLNNLRANSQRSLIGSSTLLSKTGRKLKITIVEAKDLVTKDRSGKVSPYVKLQYGKVGKRTKVAPPTTTNLSWNESFDFDENDGDEYLNVKCFSEEIFGDENIGTANVNLEGLGDGSIKDEWIPLEGVGSGELRLKIEVVRVEDQEGSRSSANGWIELVVIEARDLIAADLRGTSDPYVRVNYGNLKRRTKVIHKTLNPRWNQTLEFLDDGSPLTLHVRDHNALLPTSSIGECVVEYQRLPPNQMSDKWIPLQGVKSGEIHIQITRKVPEMQTRSSLDSQPSSLSKSHQIPTQMREMLNKFRSLIEDGNLEGLTSTLSELESLEDTMEGYVAQLETEQMLLLSKINELGQEILNSSSSLSSSPSQNGN</sequence>
<dbReference type="SUPFAM" id="SSF49562">
    <property type="entry name" value="C2 domain (Calcium/lipid-binding domain, CaLB)"/>
    <property type="match status" value="3"/>
</dbReference>
<feature type="domain" description="SMP-LTD" evidence="10">
    <location>
        <begin position="137"/>
        <end position="345"/>
    </location>
</feature>
<feature type="coiled-coil region" evidence="6">
    <location>
        <begin position="844"/>
        <end position="875"/>
    </location>
</feature>
<evidence type="ECO:0000256" key="1">
    <source>
        <dbReference type="ARBA" id="ARBA00004370"/>
    </source>
</evidence>
<dbReference type="CDD" id="cd00030">
    <property type="entry name" value="C2"/>
    <property type="match status" value="1"/>
</dbReference>